<name>A0AAD5MMF4_PARTN</name>
<dbReference type="Proteomes" id="UP001196413">
    <property type="component" value="Unassembled WGS sequence"/>
</dbReference>
<evidence type="ECO:0000313" key="2">
    <source>
        <dbReference type="Proteomes" id="UP001196413"/>
    </source>
</evidence>
<reference evidence="1" key="1">
    <citation type="submission" date="2021-06" db="EMBL/GenBank/DDBJ databases">
        <title>Parelaphostrongylus tenuis whole genome reference sequence.</title>
        <authorList>
            <person name="Garwood T.J."/>
            <person name="Larsen P.A."/>
            <person name="Fountain-Jones N.M."/>
            <person name="Garbe J.R."/>
            <person name="Macchietto M.G."/>
            <person name="Kania S.A."/>
            <person name="Gerhold R.W."/>
            <person name="Richards J.E."/>
            <person name="Wolf T.M."/>
        </authorList>
    </citation>
    <scope>NUCLEOTIDE SEQUENCE</scope>
    <source>
        <strain evidence="1">MNPRO001-30</strain>
        <tissue evidence="1">Meninges</tissue>
    </source>
</reference>
<keyword evidence="2" id="KW-1185">Reference proteome</keyword>
<sequence length="93" mass="10655">MGLIASPCSKETTTMDDNCAIEKRMETMVALVLPLEKRAIQENSLFQCCFCDNKEGPPTRDRTNQIKSPRCFEQTDNNEKLECHRLGARSFRI</sequence>
<gene>
    <name evidence="1" type="ORF">KIN20_020414</name>
</gene>
<comment type="caution">
    <text evidence="1">The sequence shown here is derived from an EMBL/GenBank/DDBJ whole genome shotgun (WGS) entry which is preliminary data.</text>
</comment>
<accession>A0AAD5MMF4</accession>
<organism evidence="1 2">
    <name type="scientific">Parelaphostrongylus tenuis</name>
    <name type="common">Meningeal worm</name>
    <dbReference type="NCBI Taxonomy" id="148309"/>
    <lineage>
        <taxon>Eukaryota</taxon>
        <taxon>Metazoa</taxon>
        <taxon>Ecdysozoa</taxon>
        <taxon>Nematoda</taxon>
        <taxon>Chromadorea</taxon>
        <taxon>Rhabditida</taxon>
        <taxon>Rhabditina</taxon>
        <taxon>Rhabditomorpha</taxon>
        <taxon>Strongyloidea</taxon>
        <taxon>Metastrongylidae</taxon>
        <taxon>Parelaphostrongylus</taxon>
    </lineage>
</organism>
<dbReference type="AlphaFoldDB" id="A0AAD5MMF4"/>
<protein>
    <submittedName>
        <fullName evidence="1">Uncharacterized protein</fullName>
    </submittedName>
</protein>
<evidence type="ECO:0000313" key="1">
    <source>
        <dbReference type="EMBL" id="KAJ1361215.1"/>
    </source>
</evidence>
<proteinExistence type="predicted"/>
<dbReference type="EMBL" id="JAHQIW010004134">
    <property type="protein sequence ID" value="KAJ1361215.1"/>
    <property type="molecule type" value="Genomic_DNA"/>
</dbReference>